<dbReference type="OrthoDB" id="982229at2"/>
<sequence>MLLLISCNDKKEVENGPSKQASVEKTKFEMYNLSPMAALMEQMYGQMNQVKQIIKEGGDSLDLGDFPELHNDLLTAELTDPTDKDFFFIEQAEQFLKLERVLFQSNRANAVENFNAVVNSCLTCHKKKCGGPIPRIQKLLIK</sequence>
<dbReference type="AlphaFoldDB" id="A0A6I3LM67"/>
<reference evidence="1 2" key="1">
    <citation type="submission" date="2019-11" db="EMBL/GenBank/DDBJ databases">
        <title>Genome of Strain BIT-d1.</title>
        <authorList>
            <person name="Yang Y."/>
        </authorList>
    </citation>
    <scope>NUCLEOTIDE SEQUENCE [LARGE SCALE GENOMIC DNA]</scope>
    <source>
        <strain evidence="1 2">BIT-d1</strain>
    </source>
</reference>
<keyword evidence="2" id="KW-1185">Reference proteome</keyword>
<evidence type="ECO:0000313" key="1">
    <source>
        <dbReference type="EMBL" id="MTG98596.1"/>
    </source>
</evidence>
<evidence type="ECO:0000313" key="2">
    <source>
        <dbReference type="Proteomes" id="UP000438760"/>
    </source>
</evidence>
<dbReference type="Proteomes" id="UP000438760">
    <property type="component" value="Unassembled WGS sequence"/>
</dbReference>
<gene>
    <name evidence="1" type="ORF">GJV76_10735</name>
</gene>
<protein>
    <recommendedName>
        <fullName evidence="3">Cytochrome c</fullName>
    </recommendedName>
</protein>
<proteinExistence type="predicted"/>
<organism evidence="1 2">
    <name type="scientific">Myroides albus</name>
    <dbReference type="NCBI Taxonomy" id="2562892"/>
    <lineage>
        <taxon>Bacteria</taxon>
        <taxon>Pseudomonadati</taxon>
        <taxon>Bacteroidota</taxon>
        <taxon>Flavobacteriia</taxon>
        <taxon>Flavobacteriales</taxon>
        <taxon>Flavobacteriaceae</taxon>
        <taxon>Myroides</taxon>
    </lineage>
</organism>
<accession>A0A6I3LM67</accession>
<dbReference type="EMBL" id="WMJX01000023">
    <property type="protein sequence ID" value="MTG98596.1"/>
    <property type="molecule type" value="Genomic_DNA"/>
</dbReference>
<comment type="caution">
    <text evidence="1">The sequence shown here is derived from an EMBL/GenBank/DDBJ whole genome shotgun (WGS) entry which is preliminary data.</text>
</comment>
<name>A0A6I3LM67_9FLAO</name>
<evidence type="ECO:0008006" key="3">
    <source>
        <dbReference type="Google" id="ProtNLM"/>
    </source>
</evidence>